<dbReference type="HOGENOM" id="CLU_1816412_0_0_1"/>
<name>A0A0D0DG21_9AGAM</name>
<evidence type="ECO:0000256" key="1">
    <source>
        <dbReference type="SAM" id="MobiDB-lite"/>
    </source>
</evidence>
<dbReference type="InParanoid" id="A0A0D0DG21"/>
<evidence type="ECO:0000313" key="3">
    <source>
        <dbReference type="Proteomes" id="UP000054538"/>
    </source>
</evidence>
<protein>
    <submittedName>
        <fullName evidence="2">Uncharacterized protein</fullName>
    </submittedName>
</protein>
<accession>A0A0D0DG21</accession>
<reference evidence="2 3" key="1">
    <citation type="submission" date="2014-04" db="EMBL/GenBank/DDBJ databases">
        <authorList>
            <consortium name="DOE Joint Genome Institute"/>
            <person name="Kuo A."/>
            <person name="Kohler A."/>
            <person name="Jargeat P."/>
            <person name="Nagy L.G."/>
            <person name="Floudas D."/>
            <person name="Copeland A."/>
            <person name="Barry K.W."/>
            <person name="Cichocki N."/>
            <person name="Veneault-Fourrey C."/>
            <person name="LaButti K."/>
            <person name="Lindquist E.A."/>
            <person name="Lipzen A."/>
            <person name="Lundell T."/>
            <person name="Morin E."/>
            <person name="Murat C."/>
            <person name="Sun H."/>
            <person name="Tunlid A."/>
            <person name="Henrissat B."/>
            <person name="Grigoriev I.V."/>
            <person name="Hibbett D.S."/>
            <person name="Martin F."/>
            <person name="Nordberg H.P."/>
            <person name="Cantor M.N."/>
            <person name="Hua S.X."/>
        </authorList>
    </citation>
    <scope>NUCLEOTIDE SEQUENCE [LARGE SCALE GENOMIC DNA]</scope>
    <source>
        <strain evidence="2 3">Ve08.2h10</strain>
    </source>
</reference>
<organism evidence="2 3">
    <name type="scientific">Paxillus rubicundulus Ve08.2h10</name>
    <dbReference type="NCBI Taxonomy" id="930991"/>
    <lineage>
        <taxon>Eukaryota</taxon>
        <taxon>Fungi</taxon>
        <taxon>Dikarya</taxon>
        <taxon>Basidiomycota</taxon>
        <taxon>Agaricomycotina</taxon>
        <taxon>Agaricomycetes</taxon>
        <taxon>Agaricomycetidae</taxon>
        <taxon>Boletales</taxon>
        <taxon>Paxilineae</taxon>
        <taxon>Paxillaceae</taxon>
        <taxon>Paxillus</taxon>
    </lineage>
</organism>
<sequence length="142" mass="15465">MPARLKTPQPRYNRPNHAHAGSMSPPLHHLTSPSSVPDAHSLHALFWLRSSCKIFAIPIAHGQSSPAFPLMRLAAVNVRYFVSLLLSSSTYPDTPQTYHLKHTRSLPGSIGVPVYNRYHFVIRSTCNLVAAGAGTTTSSAVP</sequence>
<evidence type="ECO:0000313" key="2">
    <source>
        <dbReference type="EMBL" id="KIK76785.1"/>
    </source>
</evidence>
<dbReference type="EMBL" id="KN827295">
    <property type="protein sequence ID" value="KIK76785.1"/>
    <property type="molecule type" value="Genomic_DNA"/>
</dbReference>
<feature type="region of interest" description="Disordered" evidence="1">
    <location>
        <begin position="1"/>
        <end position="32"/>
    </location>
</feature>
<proteinExistence type="predicted"/>
<keyword evidence="3" id="KW-1185">Reference proteome</keyword>
<reference evidence="3" key="2">
    <citation type="submission" date="2015-01" db="EMBL/GenBank/DDBJ databases">
        <title>Evolutionary Origins and Diversification of the Mycorrhizal Mutualists.</title>
        <authorList>
            <consortium name="DOE Joint Genome Institute"/>
            <consortium name="Mycorrhizal Genomics Consortium"/>
            <person name="Kohler A."/>
            <person name="Kuo A."/>
            <person name="Nagy L.G."/>
            <person name="Floudas D."/>
            <person name="Copeland A."/>
            <person name="Barry K.W."/>
            <person name="Cichocki N."/>
            <person name="Veneault-Fourrey C."/>
            <person name="LaButti K."/>
            <person name="Lindquist E.A."/>
            <person name="Lipzen A."/>
            <person name="Lundell T."/>
            <person name="Morin E."/>
            <person name="Murat C."/>
            <person name="Riley R."/>
            <person name="Ohm R."/>
            <person name="Sun H."/>
            <person name="Tunlid A."/>
            <person name="Henrissat B."/>
            <person name="Grigoriev I.V."/>
            <person name="Hibbett D.S."/>
            <person name="Martin F."/>
        </authorList>
    </citation>
    <scope>NUCLEOTIDE SEQUENCE [LARGE SCALE GENOMIC DNA]</scope>
    <source>
        <strain evidence="3">Ve08.2h10</strain>
    </source>
</reference>
<dbReference type="Proteomes" id="UP000054538">
    <property type="component" value="Unassembled WGS sequence"/>
</dbReference>
<dbReference type="AlphaFoldDB" id="A0A0D0DG21"/>
<gene>
    <name evidence="2" type="ORF">PAXRUDRAFT_411832</name>
</gene>